<organism evidence="1 2">
    <name type="scientific">Actinoplanes campanulatus</name>
    <dbReference type="NCBI Taxonomy" id="113559"/>
    <lineage>
        <taxon>Bacteria</taxon>
        <taxon>Bacillati</taxon>
        <taxon>Actinomycetota</taxon>
        <taxon>Actinomycetes</taxon>
        <taxon>Micromonosporales</taxon>
        <taxon>Micromonosporaceae</taxon>
        <taxon>Actinoplanes</taxon>
    </lineage>
</organism>
<name>A0A7W5ADI0_9ACTN</name>
<evidence type="ECO:0000313" key="2">
    <source>
        <dbReference type="Proteomes" id="UP000590749"/>
    </source>
</evidence>
<dbReference type="EMBL" id="JACHXF010000002">
    <property type="protein sequence ID" value="MBB3094087.1"/>
    <property type="molecule type" value="Genomic_DNA"/>
</dbReference>
<protein>
    <submittedName>
        <fullName evidence="1">Uncharacterized protein</fullName>
    </submittedName>
</protein>
<dbReference type="Proteomes" id="UP000590749">
    <property type="component" value="Unassembled WGS sequence"/>
</dbReference>
<dbReference type="RefSeq" id="WP_183218285.1">
    <property type="nucleotide sequence ID" value="NZ_BMPW01000015.1"/>
</dbReference>
<evidence type="ECO:0000313" key="1">
    <source>
        <dbReference type="EMBL" id="MBB3094087.1"/>
    </source>
</evidence>
<dbReference type="AlphaFoldDB" id="A0A7W5ADI0"/>
<gene>
    <name evidence="1" type="ORF">FHR83_001736</name>
</gene>
<accession>A0A7W5ADI0</accession>
<reference evidence="1 2" key="1">
    <citation type="submission" date="2020-08" db="EMBL/GenBank/DDBJ databases">
        <title>Genomic Encyclopedia of Type Strains, Phase III (KMG-III): the genomes of soil and plant-associated and newly described type strains.</title>
        <authorList>
            <person name="Whitman W."/>
        </authorList>
    </citation>
    <scope>NUCLEOTIDE SEQUENCE [LARGE SCALE GENOMIC DNA]</scope>
    <source>
        <strain evidence="1 2">CECT 3287</strain>
    </source>
</reference>
<comment type="caution">
    <text evidence="1">The sequence shown here is derived from an EMBL/GenBank/DDBJ whole genome shotgun (WGS) entry which is preliminary data.</text>
</comment>
<sequence>MWGRLIRTRRLENAERESRRRELRYLEYLRDDIFTKPDIARMYWHTRHPGDLQVLSSTAFADIAGELRPAERIVPPANHALAELIRDFLRGLSDDELAHLVRQLGVVFRSFGRSDLADQLDPLANERHLEE</sequence>
<keyword evidence="2" id="KW-1185">Reference proteome</keyword>
<proteinExistence type="predicted"/>